<evidence type="ECO:0000313" key="1">
    <source>
        <dbReference type="EMBL" id="MCD7461034.1"/>
    </source>
</evidence>
<organism evidence="1 2">
    <name type="scientific">Datura stramonium</name>
    <name type="common">Jimsonweed</name>
    <name type="synonym">Common thornapple</name>
    <dbReference type="NCBI Taxonomy" id="4076"/>
    <lineage>
        <taxon>Eukaryota</taxon>
        <taxon>Viridiplantae</taxon>
        <taxon>Streptophyta</taxon>
        <taxon>Embryophyta</taxon>
        <taxon>Tracheophyta</taxon>
        <taxon>Spermatophyta</taxon>
        <taxon>Magnoliopsida</taxon>
        <taxon>eudicotyledons</taxon>
        <taxon>Gunneridae</taxon>
        <taxon>Pentapetalae</taxon>
        <taxon>asterids</taxon>
        <taxon>lamiids</taxon>
        <taxon>Solanales</taxon>
        <taxon>Solanaceae</taxon>
        <taxon>Solanoideae</taxon>
        <taxon>Datureae</taxon>
        <taxon>Datura</taxon>
    </lineage>
</organism>
<reference evidence="1 2" key="1">
    <citation type="journal article" date="2021" name="BMC Genomics">
        <title>Datura genome reveals duplications of psychoactive alkaloid biosynthetic genes and high mutation rate following tissue culture.</title>
        <authorList>
            <person name="Rajewski A."/>
            <person name="Carter-House D."/>
            <person name="Stajich J."/>
            <person name="Litt A."/>
        </authorList>
    </citation>
    <scope>NUCLEOTIDE SEQUENCE [LARGE SCALE GENOMIC DNA]</scope>
    <source>
        <strain evidence="1">AR-01</strain>
    </source>
</reference>
<keyword evidence="2" id="KW-1185">Reference proteome</keyword>
<accession>A0ABS8SRC5</accession>
<gene>
    <name evidence="1" type="ORF">HAX54_045033</name>
</gene>
<comment type="caution">
    <text evidence="1">The sequence shown here is derived from an EMBL/GenBank/DDBJ whole genome shotgun (WGS) entry which is preliminary data.</text>
</comment>
<dbReference type="EMBL" id="JACEIK010000694">
    <property type="protein sequence ID" value="MCD7461034.1"/>
    <property type="molecule type" value="Genomic_DNA"/>
</dbReference>
<protein>
    <submittedName>
        <fullName evidence="1">Uncharacterized protein</fullName>
    </submittedName>
</protein>
<sequence length="81" mass="9537">MLIPTYNRWSRADRGPAKCRWKHMSRCKALGHCLDLCFTGASRVKTGEMPVWHRMSDFYPVFCKAPVTHRRFAGFHQYCDD</sequence>
<dbReference type="Proteomes" id="UP000823775">
    <property type="component" value="Unassembled WGS sequence"/>
</dbReference>
<name>A0ABS8SRC5_DATST</name>
<proteinExistence type="predicted"/>
<evidence type="ECO:0000313" key="2">
    <source>
        <dbReference type="Proteomes" id="UP000823775"/>
    </source>
</evidence>